<dbReference type="EnsemblPlants" id="AES90851">
    <property type="protein sequence ID" value="AES90851"/>
    <property type="gene ID" value="MTR_4g098850"/>
</dbReference>
<evidence type="ECO:0000313" key="7">
    <source>
        <dbReference type="Proteomes" id="UP000002051"/>
    </source>
</evidence>
<accession>A0A0C3X3M9</accession>
<dbReference type="InterPro" id="IPR000300">
    <property type="entry name" value="IPPc"/>
</dbReference>
<gene>
    <name evidence="5" type="ordered locus">MTR_4g098850</name>
</gene>
<name>G7JHN0_MEDTR</name>
<evidence type="ECO:0000313" key="5">
    <source>
        <dbReference type="EMBL" id="AES90851.2"/>
    </source>
</evidence>
<dbReference type="STRING" id="3880.G7JHN0"/>
<feature type="region of interest" description="Disordered" evidence="3">
    <location>
        <begin position="422"/>
        <end position="446"/>
    </location>
</feature>
<dbReference type="HOGENOM" id="CLU_334149_0_0_1"/>
<proteinExistence type="inferred from homology"/>
<organism evidence="5 7">
    <name type="scientific">Medicago truncatula</name>
    <name type="common">Barrel medic</name>
    <name type="synonym">Medicago tribuloides</name>
    <dbReference type="NCBI Taxonomy" id="3880"/>
    <lineage>
        <taxon>Eukaryota</taxon>
        <taxon>Viridiplantae</taxon>
        <taxon>Streptophyta</taxon>
        <taxon>Embryophyta</taxon>
        <taxon>Tracheophyta</taxon>
        <taxon>Spermatophyta</taxon>
        <taxon>Magnoliopsida</taxon>
        <taxon>eudicotyledons</taxon>
        <taxon>Gunneridae</taxon>
        <taxon>Pentapetalae</taxon>
        <taxon>rosids</taxon>
        <taxon>fabids</taxon>
        <taxon>Fabales</taxon>
        <taxon>Fabaceae</taxon>
        <taxon>Papilionoideae</taxon>
        <taxon>50 kb inversion clade</taxon>
        <taxon>NPAAA clade</taxon>
        <taxon>Hologalegina</taxon>
        <taxon>IRL clade</taxon>
        <taxon>Trifolieae</taxon>
        <taxon>Medicago</taxon>
    </lineage>
</organism>
<dbReference type="Gene3D" id="3.60.10.10">
    <property type="entry name" value="Endonuclease/exonuclease/phosphatase"/>
    <property type="match status" value="3"/>
</dbReference>
<keyword evidence="7" id="KW-1185">Reference proteome</keyword>
<accession>G7JHN0</accession>
<dbReference type="AlphaFoldDB" id="G7JHN0"/>
<protein>
    <submittedName>
        <fullName evidence="5">Type I inositol-1,4,5-trisphosphate 5-phosphatase</fullName>
    </submittedName>
</protein>
<dbReference type="Pfam" id="PF22669">
    <property type="entry name" value="Exo_endo_phos2"/>
    <property type="match status" value="3"/>
</dbReference>
<dbReference type="SUPFAM" id="SSF56219">
    <property type="entry name" value="DNase I-like"/>
    <property type="match status" value="2"/>
</dbReference>
<reference evidence="5 7" key="1">
    <citation type="journal article" date="2011" name="Nature">
        <title>The Medicago genome provides insight into the evolution of rhizobial symbioses.</title>
        <authorList>
            <person name="Young N.D."/>
            <person name="Debelle F."/>
            <person name="Oldroyd G.E."/>
            <person name="Geurts R."/>
            <person name="Cannon S.B."/>
            <person name="Udvardi M.K."/>
            <person name="Benedito V.A."/>
            <person name="Mayer K.F."/>
            <person name="Gouzy J."/>
            <person name="Schoof H."/>
            <person name="Van de Peer Y."/>
            <person name="Proost S."/>
            <person name="Cook D.R."/>
            <person name="Meyers B.C."/>
            <person name="Spannagl M."/>
            <person name="Cheung F."/>
            <person name="De Mita S."/>
            <person name="Krishnakumar V."/>
            <person name="Gundlach H."/>
            <person name="Zhou S."/>
            <person name="Mudge J."/>
            <person name="Bharti A.K."/>
            <person name="Murray J.D."/>
            <person name="Naoumkina M.A."/>
            <person name="Rosen B."/>
            <person name="Silverstein K.A."/>
            <person name="Tang H."/>
            <person name="Rombauts S."/>
            <person name="Zhao P.X."/>
            <person name="Zhou P."/>
            <person name="Barbe V."/>
            <person name="Bardou P."/>
            <person name="Bechner M."/>
            <person name="Bellec A."/>
            <person name="Berger A."/>
            <person name="Berges H."/>
            <person name="Bidwell S."/>
            <person name="Bisseling T."/>
            <person name="Choisne N."/>
            <person name="Couloux A."/>
            <person name="Denny R."/>
            <person name="Deshpande S."/>
            <person name="Dai X."/>
            <person name="Doyle J.J."/>
            <person name="Dudez A.M."/>
            <person name="Farmer A.D."/>
            <person name="Fouteau S."/>
            <person name="Franken C."/>
            <person name="Gibelin C."/>
            <person name="Gish J."/>
            <person name="Goldstein S."/>
            <person name="Gonzalez A.J."/>
            <person name="Green P.J."/>
            <person name="Hallab A."/>
            <person name="Hartog M."/>
            <person name="Hua A."/>
            <person name="Humphray S.J."/>
            <person name="Jeong D.H."/>
            <person name="Jing Y."/>
            <person name="Jocker A."/>
            <person name="Kenton S.M."/>
            <person name="Kim D.J."/>
            <person name="Klee K."/>
            <person name="Lai H."/>
            <person name="Lang C."/>
            <person name="Lin S."/>
            <person name="Macmil S.L."/>
            <person name="Magdelenat G."/>
            <person name="Matthews L."/>
            <person name="McCorrison J."/>
            <person name="Monaghan E.L."/>
            <person name="Mun J.H."/>
            <person name="Najar F.Z."/>
            <person name="Nicholson C."/>
            <person name="Noirot C."/>
            <person name="O'Bleness M."/>
            <person name="Paule C.R."/>
            <person name="Poulain J."/>
            <person name="Prion F."/>
            <person name="Qin B."/>
            <person name="Qu C."/>
            <person name="Retzel E.F."/>
            <person name="Riddle C."/>
            <person name="Sallet E."/>
            <person name="Samain S."/>
            <person name="Samson N."/>
            <person name="Sanders I."/>
            <person name="Saurat O."/>
            <person name="Scarpelli C."/>
            <person name="Schiex T."/>
            <person name="Segurens B."/>
            <person name="Severin A.J."/>
            <person name="Sherrier D.J."/>
            <person name="Shi R."/>
            <person name="Sims S."/>
            <person name="Singer S.R."/>
            <person name="Sinharoy S."/>
            <person name="Sterck L."/>
            <person name="Viollet A."/>
            <person name="Wang B.B."/>
            <person name="Wang K."/>
            <person name="Wang M."/>
            <person name="Wang X."/>
            <person name="Warfsmann J."/>
            <person name="Weissenbach J."/>
            <person name="White D.D."/>
            <person name="White J.D."/>
            <person name="Wiley G.B."/>
            <person name="Wincker P."/>
            <person name="Xing Y."/>
            <person name="Yang L."/>
            <person name="Yao Z."/>
            <person name="Ying F."/>
            <person name="Zhai J."/>
            <person name="Zhou L."/>
            <person name="Zuber A."/>
            <person name="Denarie J."/>
            <person name="Dixon R.A."/>
            <person name="May G.D."/>
            <person name="Schwartz D.C."/>
            <person name="Rogers J."/>
            <person name="Quetier F."/>
            <person name="Town C.D."/>
            <person name="Roe B.A."/>
        </authorList>
    </citation>
    <scope>NUCLEOTIDE SEQUENCE [LARGE SCALE GENOMIC DNA]</scope>
    <source>
        <strain evidence="5">A17</strain>
        <strain evidence="6 7">cv. Jemalong A17</strain>
    </source>
</reference>
<dbReference type="Proteomes" id="UP000002051">
    <property type="component" value="Chromosome 4"/>
</dbReference>
<dbReference type="PANTHER" id="PTHR45666">
    <property type="entry name" value="TYPE IV INOSITOL POLYPHOSPHATE 5-PHOSPHATASE 9"/>
    <property type="match status" value="1"/>
</dbReference>
<evidence type="ECO:0000256" key="3">
    <source>
        <dbReference type="SAM" id="MobiDB-lite"/>
    </source>
</evidence>
<dbReference type="PANTHER" id="PTHR45666:SF21">
    <property type="entry name" value="TYPE I INOSITOL POLYPHOSPHATE 5-PHOSPHATASE 2"/>
    <property type="match status" value="1"/>
</dbReference>
<feature type="domain" description="Inositol polyphosphate-related phosphatase" evidence="4">
    <location>
        <begin position="524"/>
        <end position="823"/>
    </location>
</feature>
<dbReference type="InterPro" id="IPR036691">
    <property type="entry name" value="Endo/exonu/phosph_ase_sf"/>
</dbReference>
<reference evidence="6" key="3">
    <citation type="submission" date="2015-04" db="UniProtKB">
        <authorList>
            <consortium name="EnsemblPlants"/>
        </authorList>
    </citation>
    <scope>IDENTIFICATION</scope>
    <source>
        <strain evidence="6">cv. Jemalong A17</strain>
    </source>
</reference>
<dbReference type="GO" id="GO:0004439">
    <property type="term" value="F:phosphatidylinositol-4,5-bisphosphate 5-phosphatase activity"/>
    <property type="evidence" value="ECO:0000318"/>
    <property type="project" value="GO_Central"/>
</dbReference>
<evidence type="ECO:0000313" key="6">
    <source>
        <dbReference type="EnsemblPlants" id="AES90851"/>
    </source>
</evidence>
<dbReference type="InterPro" id="IPR045849">
    <property type="entry name" value="IP5P_plant"/>
</dbReference>
<reference evidence="5 7" key="2">
    <citation type="journal article" date="2014" name="BMC Genomics">
        <title>An improved genome release (version Mt4.0) for the model legume Medicago truncatula.</title>
        <authorList>
            <person name="Tang H."/>
            <person name="Krishnakumar V."/>
            <person name="Bidwell S."/>
            <person name="Rosen B."/>
            <person name="Chan A."/>
            <person name="Zhou S."/>
            <person name="Gentzbittel L."/>
            <person name="Childs K.L."/>
            <person name="Yandell M."/>
            <person name="Gundlach H."/>
            <person name="Mayer K.F."/>
            <person name="Schwartz D.C."/>
            <person name="Town C.D."/>
        </authorList>
    </citation>
    <scope>GENOME REANNOTATION</scope>
    <source>
        <strain evidence="6 7">cv. Jemalong A17</strain>
    </source>
</reference>
<comment type="similarity">
    <text evidence="1">Belongs to the inositol polyphosphate 5-phosphatase family.</text>
</comment>
<evidence type="ECO:0000256" key="1">
    <source>
        <dbReference type="ARBA" id="ARBA00010768"/>
    </source>
</evidence>
<evidence type="ECO:0000256" key="2">
    <source>
        <dbReference type="ARBA" id="ARBA00022801"/>
    </source>
</evidence>
<dbReference type="GO" id="GO:0046856">
    <property type="term" value="P:phosphatidylinositol dephosphorylation"/>
    <property type="evidence" value="ECO:0000318"/>
    <property type="project" value="GO_Central"/>
</dbReference>
<keyword evidence="2" id="KW-0378">Hydrolase</keyword>
<dbReference type="GO" id="GO:0034485">
    <property type="term" value="F:phosphatidylinositol-3,4,5-trisphosphate 5-phosphatase activity"/>
    <property type="evidence" value="ECO:0000318"/>
    <property type="project" value="GO_Central"/>
</dbReference>
<evidence type="ECO:0000259" key="4">
    <source>
        <dbReference type="SMART" id="SM00128"/>
    </source>
</evidence>
<dbReference type="GO" id="GO:0004445">
    <property type="term" value="F:inositol-polyphosphate 5-phosphatase activity"/>
    <property type="evidence" value="ECO:0007669"/>
    <property type="project" value="InterPro"/>
</dbReference>
<dbReference type="SMART" id="SM00128">
    <property type="entry name" value="IPPc"/>
    <property type="match status" value="2"/>
</dbReference>
<feature type="domain" description="Inositol polyphosphate-related phosphatase" evidence="4">
    <location>
        <begin position="1"/>
        <end position="191"/>
    </location>
</feature>
<dbReference type="FunFam" id="3.60.10.10:FF:000048">
    <property type="entry name" value="Type I inositol polyphosphate 5-phosphatase 2"/>
    <property type="match status" value="1"/>
</dbReference>
<dbReference type="EMBL" id="CM001220">
    <property type="protein sequence ID" value="AES90851.2"/>
    <property type="molecule type" value="Genomic_DNA"/>
</dbReference>
<sequence length="855" mass="98339">MQGSVSVSMSVFQSRMCFVCSHLASGQKDGAEQRRNSDVHEILQRTRFSSVFDTDQPRTIPSHDQIFWFGDLNYRINMSDGEVRKRVALKKWDELMNYDQLSNELCRGHVFEGWKEGLINFPPTYKYEVNSDKYVGEDTQEGEKKRSPAWCDRILWLGKGIKQLKYQSAENQLSDHRPVSSIFLVNVEVIDHRKLQRAINFASAVVHPEIFLEEDRDLAWSYHFGFEVELIKKDSYAVCSDPIVDTTFCITDDVLTSTFCGCGESANEADVSFCITSLNTMKGKRSEVFWPSTVMKKWLNVKQKVYDFSEDEANTETDESEDDDTSCKDYEMKRHRRRKSETLRAQYINTKEVRVTIGTWNVAGKHPCNDLEIEGWLCTEEEPSDIYIIGFQEVVPLNAGNVFGAEDSKPIPKWDALIRRTLNKSSEPGTKKKSNSAPPSPIRRISSFNTQINPLDSALDKKEEIKTIISIEKNLQLSKIYDIDLQTILDWPELRLDPIHHVDSSPKMRRVQSTSDSASLYGFEMKSLHQSSGNFSLLWSEKQQEIVPQVFDSHLDVSDMLSDEDNDTFSELANNEDANGIISVKSHPKYVRIVSKQMVGIYVSVWVQRKLRRHVHHLKVSQVGVGLMGYMGNKGSVSVSMSVFQSRMCFVCSHLASGQKDGAEQRRNSDVHEILQRTRFSSVFDTDQPQKIPSHDKIFWFGDLNYRINMSDGEIRKLVDLKKWNELMKFDQLSNELCKGHVFEGWKEGLINFPPTYKYEFNSDKHVGGNTQEGEKRRAPAWCDRILWLGKGIKQLKYQSAENQLSDHRPVSSIFLVDVEVIDHRKLERAIYFASAVVHPDVFLKEDEDEDLSYQ</sequence>